<evidence type="ECO:0000256" key="2">
    <source>
        <dbReference type="ARBA" id="ARBA00023015"/>
    </source>
</evidence>
<keyword evidence="1" id="KW-0678">Repressor</keyword>
<dbReference type="Pfam" id="PF08361">
    <property type="entry name" value="TetR_C_2"/>
    <property type="match status" value="1"/>
</dbReference>
<evidence type="ECO:0000256" key="1">
    <source>
        <dbReference type="ARBA" id="ARBA00022491"/>
    </source>
</evidence>
<dbReference type="STRING" id="83767.SAMN05660652_00682"/>
<reference evidence="7 8" key="1">
    <citation type="submission" date="2016-10" db="EMBL/GenBank/DDBJ databases">
        <authorList>
            <person name="de Groot N.N."/>
        </authorList>
    </citation>
    <scope>NUCLEOTIDE SEQUENCE [LARGE SCALE GENOMIC DNA]</scope>
    <source>
        <strain evidence="7 8">DSM 5885</strain>
    </source>
</reference>
<sequence length="206" mass="23136">MVRKTKEEAQETRNAILDAAELVFKEHGVSRTSLAEIATAAGVTRGAVYWHFKNKADLFDAMIQRVFDPFETKLAELRADDDANPVDLLRKLASHFFERIVNDPRYLRVIEIVWHKCEYVGEMARSRDKHLECGNRYLAVSEEAFRLAQARGYLPASLDPHLAAIGLMAAADGLVVNWTLDPRLFSLAADGPVIIDLYLAGLHTTQ</sequence>
<gene>
    <name evidence="7" type="ORF">SAMN05660652_00682</name>
</gene>
<dbReference type="Gene3D" id="1.10.357.10">
    <property type="entry name" value="Tetracycline Repressor, domain 2"/>
    <property type="match status" value="1"/>
</dbReference>
<dbReference type="PANTHER" id="PTHR30055:SF240">
    <property type="entry name" value="HTH-TYPE TRANSCRIPTIONAL REGULATOR ACRR"/>
    <property type="match status" value="1"/>
</dbReference>
<dbReference type="Pfam" id="PF00440">
    <property type="entry name" value="TetR_N"/>
    <property type="match status" value="1"/>
</dbReference>
<dbReference type="PANTHER" id="PTHR30055">
    <property type="entry name" value="HTH-TYPE TRANSCRIPTIONAL REGULATOR RUTR"/>
    <property type="match status" value="1"/>
</dbReference>
<dbReference type="InterPro" id="IPR001647">
    <property type="entry name" value="HTH_TetR"/>
</dbReference>
<dbReference type="AlphaFoldDB" id="A0A1G7WZ32"/>
<dbReference type="InterPro" id="IPR013572">
    <property type="entry name" value="Tscrpt_reg_MAATS_C"/>
</dbReference>
<dbReference type="PRINTS" id="PR00455">
    <property type="entry name" value="HTHTETR"/>
</dbReference>
<dbReference type="GO" id="GO:0000976">
    <property type="term" value="F:transcription cis-regulatory region binding"/>
    <property type="evidence" value="ECO:0007669"/>
    <property type="project" value="TreeGrafter"/>
</dbReference>
<dbReference type="PROSITE" id="PS01081">
    <property type="entry name" value="HTH_TETR_1"/>
    <property type="match status" value="1"/>
</dbReference>
<dbReference type="InterPro" id="IPR009057">
    <property type="entry name" value="Homeodomain-like_sf"/>
</dbReference>
<dbReference type="RefSeq" id="WP_091933375.1">
    <property type="nucleotide sequence ID" value="NZ_FNCY01000001.1"/>
</dbReference>
<evidence type="ECO:0000259" key="6">
    <source>
        <dbReference type="PROSITE" id="PS50977"/>
    </source>
</evidence>
<dbReference type="SUPFAM" id="SSF48498">
    <property type="entry name" value="Tetracyclin repressor-like, C-terminal domain"/>
    <property type="match status" value="1"/>
</dbReference>
<dbReference type="PROSITE" id="PS50977">
    <property type="entry name" value="HTH_TETR_2"/>
    <property type="match status" value="1"/>
</dbReference>
<dbReference type="GO" id="GO:0003700">
    <property type="term" value="F:DNA-binding transcription factor activity"/>
    <property type="evidence" value="ECO:0007669"/>
    <property type="project" value="TreeGrafter"/>
</dbReference>
<keyword evidence="4" id="KW-0804">Transcription</keyword>
<evidence type="ECO:0000256" key="5">
    <source>
        <dbReference type="PROSITE-ProRule" id="PRU00335"/>
    </source>
</evidence>
<feature type="DNA-binding region" description="H-T-H motif" evidence="5">
    <location>
        <begin position="33"/>
        <end position="52"/>
    </location>
</feature>
<evidence type="ECO:0000313" key="8">
    <source>
        <dbReference type="Proteomes" id="UP000198607"/>
    </source>
</evidence>
<accession>A0A1G7WZ32</accession>
<dbReference type="InterPro" id="IPR023772">
    <property type="entry name" value="DNA-bd_HTH_TetR-type_CS"/>
</dbReference>
<dbReference type="Proteomes" id="UP000198607">
    <property type="component" value="Unassembled WGS sequence"/>
</dbReference>
<proteinExistence type="predicted"/>
<keyword evidence="8" id="KW-1185">Reference proteome</keyword>
<dbReference type="EMBL" id="FNCY01000001">
    <property type="protein sequence ID" value="SDG77183.1"/>
    <property type="molecule type" value="Genomic_DNA"/>
</dbReference>
<dbReference type="InterPro" id="IPR050109">
    <property type="entry name" value="HTH-type_TetR-like_transc_reg"/>
</dbReference>
<dbReference type="InterPro" id="IPR036271">
    <property type="entry name" value="Tet_transcr_reg_TetR-rel_C_sf"/>
</dbReference>
<organism evidence="7 8">
    <name type="scientific">Propionivibrio dicarboxylicus</name>
    <dbReference type="NCBI Taxonomy" id="83767"/>
    <lineage>
        <taxon>Bacteria</taxon>
        <taxon>Pseudomonadati</taxon>
        <taxon>Pseudomonadota</taxon>
        <taxon>Betaproteobacteria</taxon>
        <taxon>Rhodocyclales</taxon>
        <taxon>Rhodocyclaceae</taxon>
        <taxon>Propionivibrio</taxon>
    </lineage>
</organism>
<keyword evidence="2" id="KW-0805">Transcription regulation</keyword>
<dbReference type="SUPFAM" id="SSF46689">
    <property type="entry name" value="Homeodomain-like"/>
    <property type="match status" value="1"/>
</dbReference>
<name>A0A1G7WZ32_9RHOO</name>
<evidence type="ECO:0000256" key="4">
    <source>
        <dbReference type="ARBA" id="ARBA00023163"/>
    </source>
</evidence>
<protein>
    <submittedName>
        <fullName evidence="7">Transcriptional regulator, TetR family</fullName>
    </submittedName>
</protein>
<evidence type="ECO:0000313" key="7">
    <source>
        <dbReference type="EMBL" id="SDG77183.1"/>
    </source>
</evidence>
<evidence type="ECO:0000256" key="3">
    <source>
        <dbReference type="ARBA" id="ARBA00023125"/>
    </source>
</evidence>
<feature type="domain" description="HTH tetR-type" evidence="6">
    <location>
        <begin position="10"/>
        <end position="70"/>
    </location>
</feature>
<keyword evidence="3 5" id="KW-0238">DNA-binding</keyword>
<dbReference type="OrthoDB" id="5816932at2"/>